<feature type="compositionally biased region" description="Polar residues" evidence="1">
    <location>
        <begin position="546"/>
        <end position="556"/>
    </location>
</feature>
<evidence type="ECO:0000313" key="2">
    <source>
        <dbReference type="EMBL" id="KAK3402397.1"/>
    </source>
</evidence>
<sequence length="644" mass="72442">MGDSLPDAPAPRQPQGDSTQPDPDPHPSRRQRPGPLDNNASTTSHDQLEAPHASTSPSDFDDDDISTASDASDDPRHCKIDLHGETGVVVWDDVDHGLQYTSGLKVQLHVDTSEQRALFFLRGHLSLKAGNPTNVQLFLIIYPEVIRSIEFEENVNPPVSALKDNTFTSLRFVMTQPPCFVGPRGRPLQPKETSQDLLSAMSALSLVRTLTIYLDMDMLSIPEARDQLALFPLIFSSTDTRNRPRTDEHLADLKRLYRGAGGQIINSDMTRAVSNDGPSGTVKDARVPDGKVESNPSPAHFAHFNRKRRHSGDPLPRYVDQEHINESGPSIDLASSSQTPAQPPTPLEQKRQRTSEPPSLETSQDLALAVHDLYKRHHELNDTLFKALQDVFPSVRKMVDENQHRIKEIHHQYTAILEPIVQRTAKLETRIKELNARLDSQSDCRYDAEEERSLFRRLEDLLSSRLDRAIAREFDKACDNLRGYNTNEAELEMAYRLEVQRETLQGEFLDKVRDEFIAAVAMDDVMNKMAKDVMERVTGWIKDANGPSQDRTSLRATHSHSPDPPPPPPTENSLFVAVQDIQATYCPSVMDVDSVEMIRVMEYLRDNPLSAVMYCASMPAARRALVKKWKAEAEEDFGRQKEPS</sequence>
<dbReference type="Proteomes" id="UP001281003">
    <property type="component" value="Unassembled WGS sequence"/>
</dbReference>
<proteinExistence type="predicted"/>
<name>A0AAE0UFM9_SORBR</name>
<feature type="region of interest" description="Disordered" evidence="1">
    <location>
        <begin position="1"/>
        <end position="78"/>
    </location>
</feature>
<keyword evidence="3" id="KW-1185">Reference proteome</keyword>
<feature type="region of interest" description="Disordered" evidence="1">
    <location>
        <begin position="267"/>
        <end position="363"/>
    </location>
</feature>
<feature type="compositionally biased region" description="Polar residues" evidence="1">
    <location>
        <begin position="267"/>
        <end position="278"/>
    </location>
</feature>
<feature type="region of interest" description="Disordered" evidence="1">
    <location>
        <begin position="541"/>
        <end position="573"/>
    </location>
</feature>
<reference evidence="2" key="1">
    <citation type="journal article" date="2023" name="Mol. Phylogenet. Evol.">
        <title>Genome-scale phylogeny and comparative genomics of the fungal order Sordariales.</title>
        <authorList>
            <person name="Hensen N."/>
            <person name="Bonometti L."/>
            <person name="Westerberg I."/>
            <person name="Brannstrom I.O."/>
            <person name="Guillou S."/>
            <person name="Cros-Aarteil S."/>
            <person name="Calhoun S."/>
            <person name="Haridas S."/>
            <person name="Kuo A."/>
            <person name="Mondo S."/>
            <person name="Pangilinan J."/>
            <person name="Riley R."/>
            <person name="LaButti K."/>
            <person name="Andreopoulos B."/>
            <person name="Lipzen A."/>
            <person name="Chen C."/>
            <person name="Yan M."/>
            <person name="Daum C."/>
            <person name="Ng V."/>
            <person name="Clum A."/>
            <person name="Steindorff A."/>
            <person name="Ohm R.A."/>
            <person name="Martin F."/>
            <person name="Silar P."/>
            <person name="Natvig D.O."/>
            <person name="Lalanne C."/>
            <person name="Gautier V."/>
            <person name="Ament-Velasquez S.L."/>
            <person name="Kruys A."/>
            <person name="Hutchinson M.I."/>
            <person name="Powell A.J."/>
            <person name="Barry K."/>
            <person name="Miller A.N."/>
            <person name="Grigoriev I.V."/>
            <person name="Debuchy R."/>
            <person name="Gladieux P."/>
            <person name="Hiltunen Thoren M."/>
            <person name="Johannesson H."/>
        </authorList>
    </citation>
    <scope>NUCLEOTIDE SEQUENCE</scope>
    <source>
        <strain evidence="2">FGSC 1904</strain>
    </source>
</reference>
<reference evidence="2" key="2">
    <citation type="submission" date="2023-07" db="EMBL/GenBank/DDBJ databases">
        <authorList>
            <consortium name="Lawrence Berkeley National Laboratory"/>
            <person name="Haridas S."/>
            <person name="Hensen N."/>
            <person name="Bonometti L."/>
            <person name="Westerberg I."/>
            <person name="Brannstrom I.O."/>
            <person name="Guillou S."/>
            <person name="Cros-Aarteil S."/>
            <person name="Calhoun S."/>
            <person name="Kuo A."/>
            <person name="Mondo S."/>
            <person name="Pangilinan J."/>
            <person name="Riley R."/>
            <person name="LaButti K."/>
            <person name="Andreopoulos B."/>
            <person name="Lipzen A."/>
            <person name="Chen C."/>
            <person name="Yanf M."/>
            <person name="Daum C."/>
            <person name="Ng V."/>
            <person name="Clum A."/>
            <person name="Steindorff A."/>
            <person name="Ohm R."/>
            <person name="Martin F."/>
            <person name="Silar P."/>
            <person name="Natvig D."/>
            <person name="Lalanne C."/>
            <person name="Gautier V."/>
            <person name="Ament-velasquez S.L."/>
            <person name="Kruys A."/>
            <person name="Hutchinson M.I."/>
            <person name="Powell A.J."/>
            <person name="Barry K."/>
            <person name="Miller A.N."/>
            <person name="Grigoriev I.V."/>
            <person name="Debuchy R."/>
            <person name="Gladieux P."/>
            <person name="Thoren M.H."/>
            <person name="Johannesson H."/>
        </authorList>
    </citation>
    <scope>NUCLEOTIDE SEQUENCE</scope>
    <source>
        <strain evidence="2">FGSC 1904</strain>
    </source>
</reference>
<dbReference type="EMBL" id="JAUTDP010000002">
    <property type="protein sequence ID" value="KAK3402397.1"/>
    <property type="molecule type" value="Genomic_DNA"/>
</dbReference>
<feature type="compositionally biased region" description="Basic and acidic residues" evidence="1">
    <location>
        <begin position="283"/>
        <end position="292"/>
    </location>
</feature>
<protein>
    <submittedName>
        <fullName evidence="2">Uncharacterized protein</fullName>
    </submittedName>
</protein>
<comment type="caution">
    <text evidence="2">The sequence shown here is derived from an EMBL/GenBank/DDBJ whole genome shotgun (WGS) entry which is preliminary data.</text>
</comment>
<dbReference type="AlphaFoldDB" id="A0AAE0UFM9"/>
<accession>A0AAE0UFM9</accession>
<organism evidence="2 3">
    <name type="scientific">Sordaria brevicollis</name>
    <dbReference type="NCBI Taxonomy" id="83679"/>
    <lineage>
        <taxon>Eukaryota</taxon>
        <taxon>Fungi</taxon>
        <taxon>Dikarya</taxon>
        <taxon>Ascomycota</taxon>
        <taxon>Pezizomycotina</taxon>
        <taxon>Sordariomycetes</taxon>
        <taxon>Sordariomycetidae</taxon>
        <taxon>Sordariales</taxon>
        <taxon>Sordariaceae</taxon>
        <taxon>Sordaria</taxon>
    </lineage>
</organism>
<evidence type="ECO:0000313" key="3">
    <source>
        <dbReference type="Proteomes" id="UP001281003"/>
    </source>
</evidence>
<evidence type="ECO:0000256" key="1">
    <source>
        <dbReference type="SAM" id="MobiDB-lite"/>
    </source>
</evidence>
<gene>
    <name evidence="2" type="ORF">B0T20DRAFT_493740</name>
</gene>